<dbReference type="Gene3D" id="1.10.490.10">
    <property type="entry name" value="Globins"/>
    <property type="match status" value="1"/>
</dbReference>
<dbReference type="EMBL" id="JARVCO010000010">
    <property type="protein sequence ID" value="MDZ8118499.1"/>
    <property type="molecule type" value="Genomic_DNA"/>
</dbReference>
<dbReference type="PANTHER" id="PTHR47366">
    <property type="entry name" value="TWO-ON-TWO HEMOGLOBIN-3"/>
    <property type="match status" value="1"/>
</dbReference>
<keyword evidence="2" id="KW-0813">Transport</keyword>
<keyword evidence="5" id="KW-0408">Iron</keyword>
<dbReference type="InterPro" id="IPR001486">
    <property type="entry name" value="Hemoglobin_trunc"/>
</dbReference>
<dbReference type="InterPro" id="IPR009050">
    <property type="entry name" value="Globin-like_sf"/>
</dbReference>
<dbReference type="PANTHER" id="PTHR47366:SF1">
    <property type="entry name" value="TWO-ON-TWO HEMOGLOBIN-3"/>
    <property type="match status" value="1"/>
</dbReference>
<dbReference type="RefSeq" id="WP_322608298.1">
    <property type="nucleotide sequence ID" value="NZ_JARVCO010000010.1"/>
</dbReference>
<evidence type="ECO:0000256" key="6">
    <source>
        <dbReference type="ARBA" id="ARBA00034496"/>
    </source>
</evidence>
<dbReference type="Proteomes" id="UP001290861">
    <property type="component" value="Unassembled WGS sequence"/>
</dbReference>
<comment type="caution">
    <text evidence="7">The sequence shown here is derived from an EMBL/GenBank/DDBJ whole genome shotgun (WGS) entry which is preliminary data.</text>
</comment>
<protein>
    <recommendedName>
        <fullName evidence="9">Globin</fullName>
    </recommendedName>
</protein>
<evidence type="ECO:0000256" key="5">
    <source>
        <dbReference type="ARBA" id="ARBA00023004"/>
    </source>
</evidence>
<evidence type="ECO:0000256" key="4">
    <source>
        <dbReference type="ARBA" id="ARBA00022723"/>
    </source>
</evidence>
<dbReference type="PROSITE" id="PS01213">
    <property type="entry name" value="GLOBIN_FAM_2"/>
    <property type="match status" value="1"/>
</dbReference>
<reference evidence="7 8" key="1">
    <citation type="journal article" date="2024" name="Appl. Environ. Microbiol.">
        <title>Pontiella agarivorans sp. nov., a novel marine anaerobic bacterium capable of degrading macroalgal polysaccharides and fixing nitrogen.</title>
        <authorList>
            <person name="Liu N."/>
            <person name="Kivenson V."/>
            <person name="Peng X."/>
            <person name="Cui Z."/>
            <person name="Lankiewicz T.S."/>
            <person name="Gosselin K.M."/>
            <person name="English C.J."/>
            <person name="Blair E.M."/>
            <person name="O'Malley M.A."/>
            <person name="Valentine D.L."/>
        </authorList>
    </citation>
    <scope>NUCLEOTIDE SEQUENCE [LARGE SCALE GENOMIC DNA]</scope>
    <source>
        <strain evidence="7 8">NLcol2</strain>
    </source>
</reference>
<keyword evidence="3" id="KW-0349">Heme</keyword>
<accession>A0ABU5MWC5</accession>
<dbReference type="SUPFAM" id="SSF46458">
    <property type="entry name" value="Globin-like"/>
    <property type="match status" value="1"/>
</dbReference>
<dbReference type="InterPro" id="IPR019795">
    <property type="entry name" value="Globin_bac-like_CS"/>
</dbReference>
<keyword evidence="8" id="KW-1185">Reference proteome</keyword>
<dbReference type="InterPro" id="IPR044203">
    <property type="entry name" value="GlbO/GLB3-like"/>
</dbReference>
<comment type="similarity">
    <text evidence="6">Belongs to the truncated hemoglobin family. Group II subfamily.</text>
</comment>
<evidence type="ECO:0008006" key="9">
    <source>
        <dbReference type="Google" id="ProtNLM"/>
    </source>
</evidence>
<keyword evidence="4" id="KW-0479">Metal-binding</keyword>
<evidence type="ECO:0000256" key="1">
    <source>
        <dbReference type="ARBA" id="ARBA00001971"/>
    </source>
</evidence>
<evidence type="ECO:0000256" key="2">
    <source>
        <dbReference type="ARBA" id="ARBA00022448"/>
    </source>
</evidence>
<dbReference type="InterPro" id="IPR012292">
    <property type="entry name" value="Globin/Proto"/>
</dbReference>
<evidence type="ECO:0000313" key="7">
    <source>
        <dbReference type="EMBL" id="MDZ8118499.1"/>
    </source>
</evidence>
<dbReference type="Pfam" id="PF01152">
    <property type="entry name" value="Bac_globin"/>
    <property type="match status" value="1"/>
</dbReference>
<sequence>MDRPIYTPAGGIPQGPAPSREIYDLMGDEHVYGLLEDFYGELEKSSIRHMFPSNMKEAAQRSADFFVSLFGGPPRYAEKYGPPRMRARHIPFRIDEEARHVWLACFNTVLDRAVEQHNFPAQHLEDFRIWLDGFSGWMVNTK</sequence>
<organism evidence="7 8">
    <name type="scientific">Pontiella agarivorans</name>
    <dbReference type="NCBI Taxonomy" id="3038953"/>
    <lineage>
        <taxon>Bacteria</taxon>
        <taxon>Pseudomonadati</taxon>
        <taxon>Kiritimatiellota</taxon>
        <taxon>Kiritimatiellia</taxon>
        <taxon>Kiritimatiellales</taxon>
        <taxon>Pontiellaceae</taxon>
        <taxon>Pontiella</taxon>
    </lineage>
</organism>
<gene>
    <name evidence="7" type="ORF">P9H32_07650</name>
</gene>
<name>A0ABU5MWC5_9BACT</name>
<proteinExistence type="inferred from homology"/>
<evidence type="ECO:0000313" key="8">
    <source>
        <dbReference type="Proteomes" id="UP001290861"/>
    </source>
</evidence>
<evidence type="ECO:0000256" key="3">
    <source>
        <dbReference type="ARBA" id="ARBA00022617"/>
    </source>
</evidence>
<comment type="cofactor">
    <cofactor evidence="1">
        <name>heme</name>
        <dbReference type="ChEBI" id="CHEBI:30413"/>
    </cofactor>
</comment>